<sequence>MVSPTRELREATSIVDCTDENESTTTIDDESTIEDATSNGPSDHATAIEHEEGSASNEQIVARILNFEQWADGETVATLKAPLTKRLITSGEITLRGQVFRITEKYTVVLVDAAPVVVLNDVAVLNAVRTTAASYLLRVENIACIWASILWPLWRKVGSIETNEHVEVEKFLEAICRNACEILLRPGWMRCSQPDFHLSAIGSMIRLKSEQGRLAYWVQTSARGYELLRVELAEVLAEEETPFIRVAFSYTTPKGQQTQKVTAFDGPMTRFNKLGIFFRSQSKVPAGSLMTIY</sequence>
<dbReference type="Proteomes" id="UP000094526">
    <property type="component" value="Unassembled WGS sequence"/>
</dbReference>
<name>A0A1C1CW13_9EURO</name>
<protein>
    <submittedName>
        <fullName evidence="2">Uncharacterized protein</fullName>
    </submittedName>
</protein>
<feature type="compositionally biased region" description="Acidic residues" evidence="1">
    <location>
        <begin position="19"/>
        <end position="33"/>
    </location>
</feature>
<keyword evidence="3" id="KW-1185">Reference proteome</keyword>
<dbReference type="EMBL" id="LGRB01000008">
    <property type="protein sequence ID" value="OCT52733.1"/>
    <property type="molecule type" value="Genomic_DNA"/>
</dbReference>
<evidence type="ECO:0000256" key="1">
    <source>
        <dbReference type="SAM" id="MobiDB-lite"/>
    </source>
</evidence>
<comment type="caution">
    <text evidence="2">The sequence shown here is derived from an EMBL/GenBank/DDBJ whole genome shotgun (WGS) entry which is preliminary data.</text>
</comment>
<proteinExistence type="predicted"/>
<dbReference type="AlphaFoldDB" id="A0A1C1CW13"/>
<evidence type="ECO:0000313" key="3">
    <source>
        <dbReference type="Proteomes" id="UP000094526"/>
    </source>
</evidence>
<organism evidence="2 3">
    <name type="scientific">Cladophialophora carrionii</name>
    <dbReference type="NCBI Taxonomy" id="86049"/>
    <lineage>
        <taxon>Eukaryota</taxon>
        <taxon>Fungi</taxon>
        <taxon>Dikarya</taxon>
        <taxon>Ascomycota</taxon>
        <taxon>Pezizomycotina</taxon>
        <taxon>Eurotiomycetes</taxon>
        <taxon>Chaetothyriomycetidae</taxon>
        <taxon>Chaetothyriales</taxon>
        <taxon>Herpotrichiellaceae</taxon>
        <taxon>Cladophialophora</taxon>
    </lineage>
</organism>
<reference evidence="3" key="1">
    <citation type="submission" date="2015-07" db="EMBL/GenBank/DDBJ databases">
        <authorList>
            <person name="Teixeira M.M."/>
            <person name="Souza R.C."/>
            <person name="Almeida L.G."/>
            <person name="Vicente V.A."/>
            <person name="de Hoog S."/>
            <person name="Bocca A.L."/>
            <person name="de Almeida S.R."/>
            <person name="Vasconcelos A.T."/>
            <person name="Felipe M.S."/>
        </authorList>
    </citation>
    <scope>NUCLEOTIDE SEQUENCE [LARGE SCALE GENOMIC DNA]</scope>
    <source>
        <strain evidence="3">KSF</strain>
    </source>
</reference>
<evidence type="ECO:0000313" key="2">
    <source>
        <dbReference type="EMBL" id="OCT52733.1"/>
    </source>
</evidence>
<accession>A0A1C1CW13</accession>
<gene>
    <name evidence="2" type="ORF">CLCR_10628</name>
</gene>
<dbReference type="VEuPathDB" id="FungiDB:CLCR_10628"/>
<feature type="region of interest" description="Disordered" evidence="1">
    <location>
        <begin position="19"/>
        <end position="45"/>
    </location>
</feature>